<gene>
    <name evidence="10" type="ORF">GCM10007418_31210</name>
</gene>
<evidence type="ECO:0000313" key="11">
    <source>
        <dbReference type="Proteomes" id="UP000638188"/>
    </source>
</evidence>
<dbReference type="PANTHER" id="PTHR21225:SF10">
    <property type="entry name" value="PHOSPHO-2-DEHYDRO-3-DEOXYHEPTONATE ALDOLASE, TYR-SENSITIVE"/>
    <property type="match status" value="1"/>
</dbReference>
<dbReference type="Pfam" id="PF00793">
    <property type="entry name" value="DAHP_synth_1"/>
    <property type="match status" value="1"/>
</dbReference>
<evidence type="ECO:0000256" key="4">
    <source>
        <dbReference type="ARBA" id="ARBA00022605"/>
    </source>
</evidence>
<comment type="pathway">
    <text evidence="2 8">Metabolic intermediate biosynthesis; chorismate biosynthesis; chorismate from D-erythrose 4-phosphate and phosphoenolpyruvate: step 1/7.</text>
</comment>
<dbReference type="SUPFAM" id="SSF51569">
    <property type="entry name" value="Aldolase"/>
    <property type="match status" value="1"/>
</dbReference>
<comment type="function">
    <text evidence="1 8">Stereospecific condensation of phosphoenolpyruvate (PEP) and D-erythrose-4-phosphate (E4P) giving rise to 3-deoxy-D-arabino-heptulosonate-7-phosphate (DAHP).</text>
</comment>
<comment type="similarity">
    <text evidence="3 8">Belongs to the class-I DAHP synthase family.</text>
</comment>
<evidence type="ECO:0000256" key="8">
    <source>
        <dbReference type="PIRNR" id="PIRNR001361"/>
    </source>
</evidence>
<evidence type="ECO:0000256" key="3">
    <source>
        <dbReference type="ARBA" id="ARBA00007985"/>
    </source>
</evidence>
<keyword evidence="6 8" id="KW-0057">Aromatic amino acid biosynthesis</keyword>
<keyword evidence="5 8" id="KW-0808">Transferase</keyword>
<dbReference type="EMBL" id="BMFF01000008">
    <property type="protein sequence ID" value="GGD09912.1"/>
    <property type="molecule type" value="Genomic_DNA"/>
</dbReference>
<dbReference type="InterPro" id="IPR006219">
    <property type="entry name" value="DAHP_synth_1"/>
</dbReference>
<dbReference type="PIRSF" id="PIRSF001361">
    <property type="entry name" value="DAHP_synthase"/>
    <property type="match status" value="1"/>
</dbReference>
<proteinExistence type="inferred from homology"/>
<keyword evidence="4 8" id="KW-0028">Amino-acid biosynthesis</keyword>
<dbReference type="PANTHER" id="PTHR21225">
    <property type="entry name" value="PHOSPHO-2-DEHYDRO-3-DEOXYHEPTONATE ALDOLASE DAHP SYNTHETASE"/>
    <property type="match status" value="1"/>
</dbReference>
<evidence type="ECO:0000256" key="7">
    <source>
        <dbReference type="ARBA" id="ARBA00047508"/>
    </source>
</evidence>
<dbReference type="NCBIfam" id="NF009395">
    <property type="entry name" value="PRK12755.1"/>
    <property type="match status" value="1"/>
</dbReference>
<dbReference type="NCBIfam" id="TIGR00034">
    <property type="entry name" value="aroFGH"/>
    <property type="match status" value="1"/>
</dbReference>
<dbReference type="Proteomes" id="UP000638188">
    <property type="component" value="Unassembled WGS sequence"/>
</dbReference>
<name>A0ABQ1Q0Y0_9GAMM</name>
<evidence type="ECO:0000256" key="2">
    <source>
        <dbReference type="ARBA" id="ARBA00004688"/>
    </source>
</evidence>
<dbReference type="InterPro" id="IPR006218">
    <property type="entry name" value="DAHP1/KDSA"/>
</dbReference>
<evidence type="ECO:0000256" key="6">
    <source>
        <dbReference type="ARBA" id="ARBA00023141"/>
    </source>
</evidence>
<dbReference type="RefSeq" id="WP_150279052.1">
    <property type="nucleotide sequence ID" value="NZ_BMFF01000008.1"/>
</dbReference>
<evidence type="ECO:0000313" key="10">
    <source>
        <dbReference type="EMBL" id="GGD09912.1"/>
    </source>
</evidence>
<organism evidence="10 11">
    <name type="scientific">Halopseudomonas salina</name>
    <dbReference type="NCBI Taxonomy" id="1323744"/>
    <lineage>
        <taxon>Bacteria</taxon>
        <taxon>Pseudomonadati</taxon>
        <taxon>Pseudomonadota</taxon>
        <taxon>Gammaproteobacteria</taxon>
        <taxon>Pseudomonadales</taxon>
        <taxon>Pseudomonadaceae</taxon>
        <taxon>Halopseudomonas</taxon>
    </lineage>
</organism>
<comment type="catalytic activity">
    <reaction evidence="7 8">
        <text>D-erythrose 4-phosphate + phosphoenolpyruvate + H2O = 7-phospho-2-dehydro-3-deoxy-D-arabino-heptonate + phosphate</text>
        <dbReference type="Rhea" id="RHEA:14717"/>
        <dbReference type="ChEBI" id="CHEBI:15377"/>
        <dbReference type="ChEBI" id="CHEBI:16897"/>
        <dbReference type="ChEBI" id="CHEBI:43474"/>
        <dbReference type="ChEBI" id="CHEBI:58394"/>
        <dbReference type="ChEBI" id="CHEBI:58702"/>
        <dbReference type="EC" id="2.5.1.54"/>
    </reaction>
</comment>
<evidence type="ECO:0000259" key="9">
    <source>
        <dbReference type="Pfam" id="PF00793"/>
    </source>
</evidence>
<protein>
    <recommendedName>
        <fullName evidence="8">Phospho-2-dehydro-3-deoxyheptonate aldolase</fullName>
        <ecNumber evidence="8">2.5.1.54</ecNumber>
    </recommendedName>
</protein>
<reference evidence="11" key="1">
    <citation type="journal article" date="2019" name="Int. J. Syst. Evol. Microbiol.">
        <title>The Global Catalogue of Microorganisms (GCM) 10K type strain sequencing project: providing services to taxonomists for standard genome sequencing and annotation.</title>
        <authorList>
            <consortium name="The Broad Institute Genomics Platform"/>
            <consortium name="The Broad Institute Genome Sequencing Center for Infectious Disease"/>
            <person name="Wu L."/>
            <person name="Ma J."/>
        </authorList>
    </citation>
    <scope>NUCLEOTIDE SEQUENCE [LARGE SCALE GENOMIC DNA]</scope>
    <source>
        <strain evidence="11">CGMCC 1.12482</strain>
    </source>
</reference>
<dbReference type="InterPro" id="IPR013785">
    <property type="entry name" value="Aldolase_TIM"/>
</dbReference>
<sequence>MADLPIDDLNVASNEVLITPAQLKAKIPMAAASEATVTHSRQVIRDILDGKDHRIFIVIGPCSIHDLEAAKDYAARLKQLAEEVGDTLYLVMRVYFEKPRTTVGWKGLINDPYLDDSFKIEDGLHIGRQLLSDLTSMGLPTATEALDPISPQYLQDLISWSAIGARTTESQTHREMSSGLSSAVGFKNGTDGSLTVAINALQSVSSPHRFLGINQDGQVSIVTTKGNQYGHVVLRGGNGKPNYDSVSVSLCEKELEKAGIVPNIMVDCSHANSNKDPGLQPLVMDNVANQIIEGNTSIIGLMVESHIGWGNQSIPKDLKDLAYGVSVTDACIDWDTTVASVRSMHAKLKDILPTRQRSAR</sequence>
<comment type="caution">
    <text evidence="10">The sequence shown here is derived from an EMBL/GenBank/DDBJ whole genome shotgun (WGS) entry which is preliminary data.</text>
</comment>
<dbReference type="EC" id="2.5.1.54" evidence="8"/>
<accession>A0ABQ1Q0Y0</accession>
<keyword evidence="11" id="KW-1185">Reference proteome</keyword>
<evidence type="ECO:0000256" key="1">
    <source>
        <dbReference type="ARBA" id="ARBA00003726"/>
    </source>
</evidence>
<feature type="domain" description="DAHP synthetase I/KDSA" evidence="9">
    <location>
        <begin position="41"/>
        <end position="339"/>
    </location>
</feature>
<dbReference type="Gene3D" id="3.20.20.70">
    <property type="entry name" value="Aldolase class I"/>
    <property type="match status" value="1"/>
</dbReference>
<evidence type="ECO:0000256" key="5">
    <source>
        <dbReference type="ARBA" id="ARBA00022679"/>
    </source>
</evidence>